<feature type="transmembrane region" description="Helical" evidence="11">
    <location>
        <begin position="62"/>
        <end position="83"/>
    </location>
</feature>
<comment type="caution">
    <text evidence="12">The sequence shown here is derived from an EMBL/GenBank/DDBJ whole genome shotgun (WGS) entry which is preliminary data.</text>
</comment>
<keyword evidence="5 11" id="KW-0812">Transmembrane</keyword>
<dbReference type="PANTHER" id="PTHR30474">
    <property type="entry name" value="CELL CYCLE PROTEIN"/>
    <property type="match status" value="1"/>
</dbReference>
<evidence type="ECO:0000256" key="6">
    <source>
        <dbReference type="ARBA" id="ARBA00022960"/>
    </source>
</evidence>
<accession>A0A926D055</accession>
<keyword evidence="6" id="KW-0133">Cell shape</keyword>
<evidence type="ECO:0000313" key="12">
    <source>
        <dbReference type="EMBL" id="MBC8529147.1"/>
    </source>
</evidence>
<name>A0A926D055_9FIRM</name>
<gene>
    <name evidence="12" type="primary">rodA</name>
    <name evidence="12" type="ORF">H8699_06875</name>
</gene>
<dbReference type="Pfam" id="PF01098">
    <property type="entry name" value="FTSW_RODA_SPOVE"/>
    <property type="match status" value="1"/>
</dbReference>
<keyword evidence="8 11" id="KW-1133">Transmembrane helix</keyword>
<dbReference type="PROSITE" id="PS00428">
    <property type="entry name" value="FTSW_RODA_SPOVE"/>
    <property type="match status" value="1"/>
</dbReference>
<feature type="transmembrane region" description="Helical" evidence="11">
    <location>
        <begin position="321"/>
        <end position="339"/>
    </location>
</feature>
<evidence type="ECO:0000256" key="5">
    <source>
        <dbReference type="ARBA" id="ARBA00022692"/>
    </source>
</evidence>
<keyword evidence="3" id="KW-0328">Glycosyltransferase</keyword>
<keyword evidence="7" id="KW-0573">Peptidoglycan synthesis</keyword>
<dbReference type="AlphaFoldDB" id="A0A926D055"/>
<dbReference type="GO" id="GO:0015648">
    <property type="term" value="F:lipid-linked peptidoglycan transporter activity"/>
    <property type="evidence" value="ECO:0007669"/>
    <property type="project" value="TreeGrafter"/>
</dbReference>
<keyword evidence="9 11" id="KW-0472">Membrane</keyword>
<protein>
    <submittedName>
        <fullName evidence="12">Rod shape-determining protein RodA</fullName>
    </submittedName>
</protein>
<keyword evidence="10" id="KW-0961">Cell wall biogenesis/degradation</keyword>
<dbReference type="PANTHER" id="PTHR30474:SF1">
    <property type="entry name" value="PEPTIDOGLYCAN GLYCOSYLTRANSFERASE MRDB"/>
    <property type="match status" value="1"/>
</dbReference>
<organism evidence="12 13">
    <name type="scientific">Luoshenia tenuis</name>
    <dbReference type="NCBI Taxonomy" id="2763654"/>
    <lineage>
        <taxon>Bacteria</taxon>
        <taxon>Bacillati</taxon>
        <taxon>Bacillota</taxon>
        <taxon>Clostridia</taxon>
        <taxon>Christensenellales</taxon>
        <taxon>Christensenellaceae</taxon>
        <taxon>Luoshenia</taxon>
    </lineage>
</organism>
<dbReference type="InterPro" id="IPR001182">
    <property type="entry name" value="FtsW/RodA"/>
</dbReference>
<feature type="transmembrane region" description="Helical" evidence="11">
    <location>
        <begin position="283"/>
        <end position="309"/>
    </location>
</feature>
<feature type="transmembrane region" description="Helical" evidence="11">
    <location>
        <begin position="202"/>
        <end position="221"/>
    </location>
</feature>
<evidence type="ECO:0000256" key="2">
    <source>
        <dbReference type="ARBA" id="ARBA00022475"/>
    </source>
</evidence>
<dbReference type="InterPro" id="IPR018365">
    <property type="entry name" value="Cell_cycle_FtsW-rel_CS"/>
</dbReference>
<keyword evidence="4" id="KW-0808">Transferase</keyword>
<dbReference type="NCBIfam" id="TIGR02210">
    <property type="entry name" value="rodA_shape"/>
    <property type="match status" value="1"/>
</dbReference>
<evidence type="ECO:0000256" key="8">
    <source>
        <dbReference type="ARBA" id="ARBA00022989"/>
    </source>
</evidence>
<reference evidence="12" key="1">
    <citation type="submission" date="2020-08" db="EMBL/GenBank/DDBJ databases">
        <title>Genome public.</title>
        <authorList>
            <person name="Liu C."/>
            <person name="Sun Q."/>
        </authorList>
    </citation>
    <scope>NUCLEOTIDE SEQUENCE</scope>
    <source>
        <strain evidence="12">NSJ-44</strain>
    </source>
</reference>
<dbReference type="InterPro" id="IPR011923">
    <property type="entry name" value="RodA/MrdB"/>
</dbReference>
<evidence type="ECO:0000256" key="1">
    <source>
        <dbReference type="ARBA" id="ARBA00004141"/>
    </source>
</evidence>
<dbReference type="RefSeq" id="WP_249285030.1">
    <property type="nucleotide sequence ID" value="NZ_JACRSO010000002.1"/>
</dbReference>
<proteinExistence type="predicted"/>
<dbReference type="GO" id="GO:0032153">
    <property type="term" value="C:cell division site"/>
    <property type="evidence" value="ECO:0007669"/>
    <property type="project" value="TreeGrafter"/>
</dbReference>
<evidence type="ECO:0000256" key="9">
    <source>
        <dbReference type="ARBA" id="ARBA00023136"/>
    </source>
</evidence>
<sequence length="406" mass="45500">MRFKLPKRPNRAWYRNIDWMLPLLIVALGIYSLIGIASATATPTIPPDGVNFWEWLKMMNVYYVRLQLLWFVLGFVLLILTMTIDYKVYKRFADWIYWANVALLAALFIFSTASRGAVSWFKLGSRMFQPSEIAKIAIIIFLAKKIAACDGGIHSFKQLLPILGYFLLPFALILAQPDFGTALVFLSIFAGMMFLGGLRGRLIAIIAGSGIAAVPVLWMFILNDVQKQRVLVYLGLASDTGSSAYHVTQSKIAIGSGQMFGKGMFNTGAMSQLNYVPEKHTDFIFSVVCETFGFVGAMVLLGLYFLLIFRLIYMAYKLQDRFCSLIVVGVVSMLFFHIFENIGMTLGVMPITGIPLPLMSYGGSSVFSIMILLGLVMNVWLRRNRPPEIGGENHEHRIDSARQEEA</sequence>
<evidence type="ECO:0000313" key="13">
    <source>
        <dbReference type="Proteomes" id="UP000654279"/>
    </source>
</evidence>
<dbReference type="EMBL" id="JACRSO010000002">
    <property type="protein sequence ID" value="MBC8529147.1"/>
    <property type="molecule type" value="Genomic_DNA"/>
</dbReference>
<dbReference type="GO" id="GO:0009252">
    <property type="term" value="P:peptidoglycan biosynthetic process"/>
    <property type="evidence" value="ECO:0007669"/>
    <property type="project" value="UniProtKB-KW"/>
</dbReference>
<evidence type="ECO:0000256" key="10">
    <source>
        <dbReference type="ARBA" id="ARBA00023316"/>
    </source>
</evidence>
<feature type="transmembrane region" description="Helical" evidence="11">
    <location>
        <begin position="162"/>
        <end position="195"/>
    </location>
</feature>
<evidence type="ECO:0000256" key="7">
    <source>
        <dbReference type="ARBA" id="ARBA00022984"/>
    </source>
</evidence>
<dbReference type="GO" id="GO:0051301">
    <property type="term" value="P:cell division"/>
    <property type="evidence" value="ECO:0007669"/>
    <property type="project" value="InterPro"/>
</dbReference>
<evidence type="ECO:0000256" key="4">
    <source>
        <dbReference type="ARBA" id="ARBA00022679"/>
    </source>
</evidence>
<comment type="subcellular location">
    <subcellularLocation>
        <location evidence="1">Membrane</location>
        <topology evidence="1">Multi-pass membrane protein</topology>
    </subcellularLocation>
</comment>
<keyword evidence="2" id="KW-1003">Cell membrane</keyword>
<dbReference type="GO" id="GO:0071555">
    <property type="term" value="P:cell wall organization"/>
    <property type="evidence" value="ECO:0007669"/>
    <property type="project" value="UniProtKB-KW"/>
</dbReference>
<dbReference type="GO" id="GO:0016757">
    <property type="term" value="F:glycosyltransferase activity"/>
    <property type="evidence" value="ECO:0007669"/>
    <property type="project" value="UniProtKB-KW"/>
</dbReference>
<feature type="transmembrane region" description="Helical" evidence="11">
    <location>
        <begin position="21"/>
        <end position="42"/>
    </location>
</feature>
<dbReference type="GO" id="GO:0005886">
    <property type="term" value="C:plasma membrane"/>
    <property type="evidence" value="ECO:0007669"/>
    <property type="project" value="TreeGrafter"/>
</dbReference>
<feature type="transmembrane region" description="Helical" evidence="11">
    <location>
        <begin position="359"/>
        <end position="381"/>
    </location>
</feature>
<keyword evidence="13" id="KW-1185">Reference proteome</keyword>
<feature type="transmembrane region" description="Helical" evidence="11">
    <location>
        <begin position="95"/>
        <end position="118"/>
    </location>
</feature>
<evidence type="ECO:0000256" key="11">
    <source>
        <dbReference type="SAM" id="Phobius"/>
    </source>
</evidence>
<dbReference type="GO" id="GO:0008360">
    <property type="term" value="P:regulation of cell shape"/>
    <property type="evidence" value="ECO:0007669"/>
    <property type="project" value="UniProtKB-KW"/>
</dbReference>
<evidence type="ECO:0000256" key="3">
    <source>
        <dbReference type="ARBA" id="ARBA00022676"/>
    </source>
</evidence>
<dbReference type="Proteomes" id="UP000654279">
    <property type="component" value="Unassembled WGS sequence"/>
</dbReference>